<dbReference type="Gramene" id="TraesCS5B02G285800.1">
    <property type="protein sequence ID" value="TraesCS5B02G285800.1"/>
    <property type="gene ID" value="TraesCS5B02G285800"/>
</dbReference>
<keyword evidence="9" id="KW-1185">Reference proteome</keyword>
<evidence type="ECO:0000256" key="1">
    <source>
        <dbReference type="ARBA" id="ARBA00004123"/>
    </source>
</evidence>
<dbReference type="PANTHER" id="PTHR48225:SF7">
    <property type="entry name" value="MEIOSIS-SPECIFIC PROTEIN HOP1"/>
    <property type="match status" value="1"/>
</dbReference>
<dbReference type="GO" id="GO:0004197">
    <property type="term" value="F:cysteine-type endopeptidase activity"/>
    <property type="evidence" value="ECO:0000318"/>
    <property type="project" value="GO_Central"/>
</dbReference>
<evidence type="ECO:0000259" key="7">
    <source>
        <dbReference type="PROSITE" id="PS50815"/>
    </source>
</evidence>
<evidence type="ECO:0000256" key="4">
    <source>
        <dbReference type="ARBA" id="ARBA00023242"/>
    </source>
</evidence>
<evidence type="ECO:0000256" key="6">
    <source>
        <dbReference type="SAM" id="MobiDB-lite"/>
    </source>
</evidence>
<evidence type="ECO:0000313" key="9">
    <source>
        <dbReference type="Proteomes" id="UP000019116"/>
    </source>
</evidence>
<feature type="region of interest" description="Disordered" evidence="6">
    <location>
        <begin position="430"/>
        <end position="538"/>
    </location>
</feature>
<evidence type="ECO:0000313" key="8">
    <source>
        <dbReference type="EnsemblPlants" id="TraesCS5B02G285800.1"/>
    </source>
</evidence>
<dbReference type="InterPro" id="IPR003511">
    <property type="entry name" value="HORMA_dom"/>
</dbReference>
<feature type="compositionally biased region" description="Polar residues" evidence="6">
    <location>
        <begin position="471"/>
        <end position="494"/>
    </location>
</feature>
<reference evidence="8" key="1">
    <citation type="submission" date="2018-08" db="EMBL/GenBank/DDBJ databases">
        <authorList>
            <person name="Rossello M."/>
        </authorList>
    </citation>
    <scope>NUCLEOTIDE SEQUENCE [LARGE SCALE GENOMIC DNA]</scope>
    <source>
        <strain evidence="8">cv. Chinese Spring</strain>
    </source>
</reference>
<dbReference type="STRING" id="4565.A0A3B6LPZ4"/>
<dbReference type="Proteomes" id="UP000019116">
    <property type="component" value="Chromosome 5B"/>
</dbReference>
<proteinExistence type="predicted"/>
<dbReference type="GO" id="GO:0051321">
    <property type="term" value="P:meiotic cell cycle"/>
    <property type="evidence" value="ECO:0007669"/>
    <property type="project" value="UniProtKB-KW"/>
</dbReference>
<dbReference type="InterPro" id="IPR036570">
    <property type="entry name" value="HORMA_dom_sf"/>
</dbReference>
<sequence>MKIKKLMPMDAESRRLIDWMEKGVYDALQKKYLKTLLFCICEKEEGPMIEEYAFSFSYPNTNGEEVAMNMSRTGSKKNSATFKSNAAEVTPDQMRSSACKMIRTLVSLMRTLDQMPEERTILMKLLYYDDATPEDYEPPFFKGCAENEAVNIWNKNPLKMEVGNVNSKHLVLALKVKSVLDPCDANDANSDDDKMSLGRESDQDNDLSDTEVRPSEVDRYVVAPNDGNCKGQSGTNSEDETQDAAHEEELTAQVRAWICSRDMGTVNASDVLSNYPDISLEMVEDILERLLKDGLLSRAGKDGYAVNKVTDPKTPYIKKEKEVAMHNVTPTEGTKNNDTDVMYMKALYHALPMDYVTVAKLQGKLDGEANQTTVRKLMDKMVQDGYIKNSGNRRLGKAVIHSEVTNRKLLEIKKILEVDISDEMAIDTNARPAEFDRRDHQITDQEMKDGSTNGRFQSVGSDLTRTRELPEQQQNNKDPSRTPTSNRESATSLESGVLGQRIRKSLAGEESMGTPDKRTRKTSMVKEPILQQVKRQKS</sequence>
<dbReference type="AlphaFoldDB" id="A0A3B6LPZ4"/>
<name>A0A3B6LPZ4_WHEAT</name>
<dbReference type="GO" id="GO:0006955">
    <property type="term" value="P:immune response"/>
    <property type="evidence" value="ECO:0000318"/>
    <property type="project" value="GO_Central"/>
</dbReference>
<comment type="subcellular location">
    <subcellularLocation>
        <location evidence="2">Chromosome</location>
    </subcellularLocation>
    <subcellularLocation>
        <location evidence="1">Nucleus</location>
    </subcellularLocation>
</comment>
<dbReference type="InterPro" id="IPR051294">
    <property type="entry name" value="HORMA_MeioticProgression"/>
</dbReference>
<dbReference type="Gramene" id="TraesCLE_scaffold_138782_01G000100.1">
    <property type="protein sequence ID" value="TraesCLE_scaffold_138782_01G000100.1"/>
    <property type="gene ID" value="TraesCLE_scaffold_138782_01G000100"/>
</dbReference>
<feature type="compositionally biased region" description="Basic and acidic residues" evidence="6">
    <location>
        <begin position="191"/>
        <end position="202"/>
    </location>
</feature>
<dbReference type="GO" id="GO:0005764">
    <property type="term" value="C:lysosome"/>
    <property type="evidence" value="ECO:0000318"/>
    <property type="project" value="GO_Central"/>
</dbReference>
<dbReference type="Gramene" id="TraesCAD_scaffold_125535_01G000200.1">
    <property type="protein sequence ID" value="TraesCAD_scaffold_125535_01G000200.1"/>
    <property type="gene ID" value="TraesCAD_scaffold_125535_01G000200"/>
</dbReference>
<dbReference type="PANTHER" id="PTHR48225">
    <property type="entry name" value="HORMA DOMAIN-CONTAINING PROTEIN 1"/>
    <property type="match status" value="1"/>
</dbReference>
<dbReference type="Gramene" id="TraesCS5B03G0739200.1">
    <property type="protein sequence ID" value="TraesCS5B03G0739200.1.CDS"/>
    <property type="gene ID" value="TraesCS5B03G0739200"/>
</dbReference>
<dbReference type="GO" id="GO:0005694">
    <property type="term" value="C:chromosome"/>
    <property type="evidence" value="ECO:0007669"/>
    <property type="project" value="UniProtKB-SubCell"/>
</dbReference>
<feature type="compositionally biased region" description="Basic and acidic residues" evidence="6">
    <location>
        <begin position="210"/>
        <end position="219"/>
    </location>
</feature>
<dbReference type="GO" id="GO:2001235">
    <property type="term" value="P:positive regulation of apoptotic signaling pathway"/>
    <property type="evidence" value="ECO:0000318"/>
    <property type="project" value="GO_Central"/>
</dbReference>
<dbReference type="GO" id="GO:0008656">
    <property type="term" value="F:cysteine-type endopeptidase activator activity involved in apoptotic process"/>
    <property type="evidence" value="ECO:0000318"/>
    <property type="project" value="GO_Central"/>
</dbReference>
<dbReference type="OrthoDB" id="1928087at2759"/>
<dbReference type="PROSITE" id="PS50815">
    <property type="entry name" value="HORMA"/>
    <property type="match status" value="1"/>
</dbReference>
<organism evidence="8">
    <name type="scientific">Triticum aestivum</name>
    <name type="common">Wheat</name>
    <dbReference type="NCBI Taxonomy" id="4565"/>
    <lineage>
        <taxon>Eukaryota</taxon>
        <taxon>Viridiplantae</taxon>
        <taxon>Streptophyta</taxon>
        <taxon>Embryophyta</taxon>
        <taxon>Tracheophyta</taxon>
        <taxon>Spermatophyta</taxon>
        <taxon>Magnoliopsida</taxon>
        <taxon>Liliopsida</taxon>
        <taxon>Poales</taxon>
        <taxon>Poaceae</taxon>
        <taxon>BOP clade</taxon>
        <taxon>Pooideae</taxon>
        <taxon>Triticodae</taxon>
        <taxon>Triticeae</taxon>
        <taxon>Triticinae</taxon>
        <taxon>Triticum</taxon>
    </lineage>
</organism>
<accession>A0A3B6LPZ4</accession>
<dbReference type="GO" id="GO:0051603">
    <property type="term" value="P:proteolysis involved in protein catabolic process"/>
    <property type="evidence" value="ECO:0000318"/>
    <property type="project" value="GO_Central"/>
</dbReference>
<feature type="compositionally biased region" description="Basic and acidic residues" evidence="6">
    <location>
        <begin position="433"/>
        <end position="449"/>
    </location>
</feature>
<evidence type="ECO:0000256" key="5">
    <source>
        <dbReference type="ARBA" id="ARBA00023254"/>
    </source>
</evidence>
<evidence type="ECO:0000256" key="3">
    <source>
        <dbReference type="ARBA" id="ARBA00022454"/>
    </source>
</evidence>
<dbReference type="Gramene" id="TraesWEE_scaffold_044880_01G000200.1">
    <property type="protein sequence ID" value="TraesWEE_scaffold_044880_01G000200.1"/>
    <property type="gene ID" value="TraesWEE_scaffold_044880_01G000200"/>
</dbReference>
<reference evidence="8" key="2">
    <citation type="submission" date="2018-10" db="UniProtKB">
        <authorList>
            <consortium name="EnsemblPlants"/>
        </authorList>
    </citation>
    <scope>IDENTIFICATION</scope>
</reference>
<feature type="region of interest" description="Disordered" evidence="6">
    <location>
        <begin position="183"/>
        <end position="246"/>
    </location>
</feature>
<protein>
    <recommendedName>
        <fullName evidence="7">HORMA domain-containing protein</fullName>
    </recommendedName>
</protein>
<feature type="compositionally biased region" description="Polar residues" evidence="6">
    <location>
        <begin position="450"/>
        <end position="463"/>
    </location>
</feature>
<dbReference type="EnsemblPlants" id="TraesCS5B02G285800.1">
    <property type="protein sequence ID" value="TraesCS5B02G285800.1"/>
    <property type="gene ID" value="TraesCS5B02G285800"/>
</dbReference>
<dbReference type="SMR" id="A0A3B6LPZ4"/>
<dbReference type="Gramene" id="TraesROB_scaffold_158191_01G000200.1">
    <property type="protein sequence ID" value="TraesROB_scaffold_158191_01G000200.1"/>
    <property type="gene ID" value="TraesROB_scaffold_158191_01G000200"/>
</dbReference>
<dbReference type="GO" id="GO:0005634">
    <property type="term" value="C:nucleus"/>
    <property type="evidence" value="ECO:0007669"/>
    <property type="project" value="UniProtKB-SubCell"/>
</dbReference>
<feature type="domain" description="HORMA" evidence="7">
    <location>
        <begin position="1"/>
        <end position="176"/>
    </location>
</feature>
<dbReference type="OMA" id="THTKERY"/>
<dbReference type="GO" id="GO:0005615">
    <property type="term" value="C:extracellular space"/>
    <property type="evidence" value="ECO:0000318"/>
    <property type="project" value="GO_Central"/>
</dbReference>
<dbReference type="SUPFAM" id="SSF56019">
    <property type="entry name" value="The spindle assembly checkpoint protein mad2"/>
    <property type="match status" value="1"/>
</dbReference>
<evidence type="ECO:0000256" key="2">
    <source>
        <dbReference type="ARBA" id="ARBA00004286"/>
    </source>
</evidence>
<keyword evidence="4" id="KW-0539">Nucleus</keyword>
<dbReference type="Gene3D" id="3.30.900.10">
    <property type="entry name" value="HORMA domain"/>
    <property type="match status" value="1"/>
</dbReference>
<keyword evidence="5" id="KW-0469">Meiosis</keyword>
<keyword evidence="3" id="KW-0158">Chromosome</keyword>
<dbReference type="Pfam" id="PF02301">
    <property type="entry name" value="HORMA"/>
    <property type="match status" value="1"/>
</dbReference>